<dbReference type="Proteomes" id="UP000542342">
    <property type="component" value="Unassembled WGS sequence"/>
</dbReference>
<evidence type="ECO:0000256" key="1">
    <source>
        <dbReference type="SAM" id="Coils"/>
    </source>
</evidence>
<organism evidence="4 5">
    <name type="scientific">Thermogemmata fonticola</name>
    <dbReference type="NCBI Taxonomy" id="2755323"/>
    <lineage>
        <taxon>Bacteria</taxon>
        <taxon>Pseudomonadati</taxon>
        <taxon>Planctomycetota</taxon>
        <taxon>Planctomycetia</taxon>
        <taxon>Gemmatales</taxon>
        <taxon>Gemmataceae</taxon>
        <taxon>Thermogemmata</taxon>
    </lineage>
</organism>
<keyword evidence="1" id="KW-0175">Coiled coil</keyword>
<dbReference type="AlphaFoldDB" id="A0A7V8VFW1"/>
<feature type="transmembrane region" description="Helical" evidence="3">
    <location>
        <begin position="7"/>
        <end position="29"/>
    </location>
</feature>
<reference evidence="4 5" key="1">
    <citation type="submission" date="2020-07" db="EMBL/GenBank/DDBJ databases">
        <title>Thermogemmata thermophila gen. nov., sp. nov., a novel moderate thermophilic planctomycete from a Kamchatka hot spring.</title>
        <authorList>
            <person name="Elcheninov A.G."/>
            <person name="Podosokorskaya O.A."/>
            <person name="Kovaleva O.L."/>
            <person name="Novikov A."/>
            <person name="Bonch-Osmolovskaya E.A."/>
            <person name="Toshchakov S.V."/>
            <person name="Kublanov I.V."/>
        </authorList>
    </citation>
    <scope>NUCLEOTIDE SEQUENCE [LARGE SCALE GENOMIC DNA]</scope>
    <source>
        <strain evidence="4 5">2918</strain>
    </source>
</reference>
<keyword evidence="5" id="KW-1185">Reference proteome</keyword>
<comment type="caution">
    <text evidence="4">The sequence shown here is derived from an EMBL/GenBank/DDBJ whole genome shotgun (WGS) entry which is preliminary data.</text>
</comment>
<feature type="region of interest" description="Disordered" evidence="2">
    <location>
        <begin position="190"/>
        <end position="210"/>
    </location>
</feature>
<keyword evidence="3" id="KW-0812">Transmembrane</keyword>
<evidence type="ECO:0000256" key="2">
    <source>
        <dbReference type="SAM" id="MobiDB-lite"/>
    </source>
</evidence>
<keyword evidence="3" id="KW-0472">Membrane</keyword>
<evidence type="ECO:0000313" key="4">
    <source>
        <dbReference type="EMBL" id="MBA2227177.1"/>
    </source>
</evidence>
<name>A0A7V8VFW1_9BACT</name>
<gene>
    <name evidence="4" type="ORF">H0921_13520</name>
</gene>
<evidence type="ECO:0008006" key="6">
    <source>
        <dbReference type="Google" id="ProtNLM"/>
    </source>
</evidence>
<feature type="coiled-coil region" evidence="1">
    <location>
        <begin position="104"/>
        <end position="187"/>
    </location>
</feature>
<evidence type="ECO:0000313" key="5">
    <source>
        <dbReference type="Proteomes" id="UP000542342"/>
    </source>
</evidence>
<proteinExistence type="predicted"/>
<evidence type="ECO:0000256" key="3">
    <source>
        <dbReference type="SAM" id="Phobius"/>
    </source>
</evidence>
<dbReference type="RefSeq" id="WP_194539015.1">
    <property type="nucleotide sequence ID" value="NZ_JACEFB010000011.1"/>
</dbReference>
<protein>
    <recommendedName>
        <fullName evidence="6">Chromosome partition protein Smc</fullName>
    </recommendedName>
</protein>
<dbReference type="EMBL" id="JACEFB010000011">
    <property type="protein sequence ID" value="MBA2227177.1"/>
    <property type="molecule type" value="Genomic_DNA"/>
</dbReference>
<sequence>MTWLGKILAFFVLIGAVVWMYLSVQAFVLRTNWKVEADRWRQAYEQIRSAREAEYQRFRSTEEALRRQLLAEQRRTSELQKSVAELTNRGARDADATKSLQKLYEEADVKAVQLQASRDALIKEVSSVRVRNEQLESERQRLIVAAEEARREAVRARIAERAAQFVAEQNAALVEELREKIRQLSRSLLAGGSTQPPALREIDKPPPPPLPNLRGEVTAVSGDLVVLSIGYEAGLNVGTELEIYRLEGESRYLGTVKITSLANLYPKQAVATFIPARNVPFARLTPAEKPRPGDLVRPIESR</sequence>
<keyword evidence="3" id="KW-1133">Transmembrane helix</keyword>
<accession>A0A7V8VFW1</accession>